<dbReference type="EMBL" id="MLFU01000011">
    <property type="protein sequence ID" value="KAK1503385.1"/>
    <property type="molecule type" value="Genomic_DNA"/>
</dbReference>
<feature type="region of interest" description="Disordered" evidence="1">
    <location>
        <begin position="191"/>
        <end position="225"/>
    </location>
</feature>
<reference evidence="3 4" key="1">
    <citation type="submission" date="2016-10" db="EMBL/GenBank/DDBJ databases">
        <title>The genome sequence of Colletotrichum fioriniae PJ7.</title>
        <authorList>
            <person name="Baroncelli R."/>
        </authorList>
    </citation>
    <scope>NUCLEOTIDE SEQUENCE [LARGE SCALE GENOMIC DNA]</scope>
    <source>
        <strain evidence="3 4">Tom-12</strain>
    </source>
</reference>
<feature type="region of interest" description="Disordered" evidence="1">
    <location>
        <begin position="1"/>
        <end position="32"/>
    </location>
</feature>
<feature type="compositionally biased region" description="Basic and acidic residues" evidence="1">
    <location>
        <begin position="450"/>
        <end position="465"/>
    </location>
</feature>
<evidence type="ECO:0000256" key="2">
    <source>
        <dbReference type="SAM" id="Phobius"/>
    </source>
</evidence>
<gene>
    <name evidence="3" type="ORF">CTAM01_04697</name>
</gene>
<dbReference type="Proteomes" id="UP001227543">
    <property type="component" value="Unassembled WGS sequence"/>
</dbReference>
<proteinExistence type="predicted"/>
<comment type="caution">
    <text evidence="3">The sequence shown here is derived from an EMBL/GenBank/DDBJ whole genome shotgun (WGS) entry which is preliminary data.</text>
</comment>
<feature type="compositionally biased region" description="Basic and acidic residues" evidence="1">
    <location>
        <begin position="194"/>
        <end position="225"/>
    </location>
</feature>
<keyword evidence="2" id="KW-1133">Transmembrane helix</keyword>
<feature type="region of interest" description="Disordered" evidence="1">
    <location>
        <begin position="436"/>
        <end position="469"/>
    </location>
</feature>
<feature type="transmembrane region" description="Helical" evidence="2">
    <location>
        <begin position="477"/>
        <end position="497"/>
    </location>
</feature>
<organism evidence="3 4">
    <name type="scientific">Colletotrichum tamarilloi</name>
    <dbReference type="NCBI Taxonomy" id="1209934"/>
    <lineage>
        <taxon>Eukaryota</taxon>
        <taxon>Fungi</taxon>
        <taxon>Dikarya</taxon>
        <taxon>Ascomycota</taxon>
        <taxon>Pezizomycotina</taxon>
        <taxon>Sordariomycetes</taxon>
        <taxon>Hypocreomycetidae</taxon>
        <taxon>Glomerellales</taxon>
        <taxon>Glomerellaceae</taxon>
        <taxon>Colletotrichum</taxon>
        <taxon>Colletotrichum acutatum species complex</taxon>
    </lineage>
</organism>
<sequence length="565" mass="62864">MELSSLPHSPTEDDGKTASSQAGAPSDDVKFFTPRNDCLSNVNTFDPAAMSLQGQSSRDNKRKAAQSIVEEIDLLLSSTTPSSLIPALASVFVTPELQAIPSSTLETNVGDNKLETTKLYSTSSITAAKEQLNVVQSLGTAAVEEWLKGLGAQGKEHRIDASRWEKWAAAGGLAQMCRSVQTMGNGSIDELAQDQDHEPRKSPQTSLEDRDSEGRSRSDKTHEEAAARKALRRAEIERRAMLLDPPLPPNVVVHMPSFQAAIQITAALDENAWNTLKPKLLSQRADAERNINRGLIESRSSSIETKVETTREVTDQDWDDIQGPVRARMSKYADEIIRGSWNKGRKVNKENSPRFAAGVLLSVRSRFYADVAKDAADAIAAGRQPVVDPQGGPFTQKLTLENMKWVFDMKIKQHTESYRKELFLCNVSATLLFTGEPNGQSSPSSNPTADRPKVLSKPQEREPPKVMRQQDPGHLKVMILLVGVAVSYLALYTVFLLTKFRPFPITHHKLPRTIRYQHTVRMPAYRVRPTYRRTLGRLEPPNFILWHLLALDPYSLAHKSNLRTC</sequence>
<name>A0ABQ9RGV0_9PEZI</name>
<accession>A0ABQ9RGV0</accession>
<keyword evidence="2" id="KW-0472">Membrane</keyword>
<dbReference type="GeneID" id="85404965"/>
<protein>
    <submittedName>
        <fullName evidence="3">Uncharacterized protein</fullName>
    </submittedName>
</protein>
<evidence type="ECO:0000313" key="3">
    <source>
        <dbReference type="EMBL" id="KAK1503385.1"/>
    </source>
</evidence>
<feature type="compositionally biased region" description="Polar residues" evidence="1">
    <location>
        <begin position="436"/>
        <end position="448"/>
    </location>
</feature>
<keyword evidence="2" id="KW-0812">Transmembrane</keyword>
<dbReference type="RefSeq" id="XP_060384681.1">
    <property type="nucleotide sequence ID" value="XM_060520727.1"/>
</dbReference>
<keyword evidence="4" id="KW-1185">Reference proteome</keyword>
<evidence type="ECO:0000256" key="1">
    <source>
        <dbReference type="SAM" id="MobiDB-lite"/>
    </source>
</evidence>
<evidence type="ECO:0000313" key="4">
    <source>
        <dbReference type="Proteomes" id="UP001227543"/>
    </source>
</evidence>